<dbReference type="InterPro" id="IPR023203">
    <property type="entry name" value="TTHA0068_sf"/>
</dbReference>
<keyword evidence="2" id="KW-1185">Reference proteome</keyword>
<dbReference type="Pfam" id="PF03745">
    <property type="entry name" value="DUF309"/>
    <property type="match status" value="1"/>
</dbReference>
<dbReference type="AlphaFoldDB" id="A0A927C4H9"/>
<dbReference type="PANTHER" id="PTHR34796">
    <property type="entry name" value="EXPRESSED PROTEIN"/>
    <property type="match status" value="1"/>
</dbReference>
<proteinExistence type="predicted"/>
<dbReference type="EMBL" id="JACXJA010000005">
    <property type="protein sequence ID" value="MBD2861135.1"/>
    <property type="molecule type" value="Genomic_DNA"/>
</dbReference>
<dbReference type="PANTHER" id="PTHR34796:SF1">
    <property type="entry name" value="EXPRESSED PROTEIN"/>
    <property type="match status" value="1"/>
</dbReference>
<evidence type="ECO:0000313" key="2">
    <source>
        <dbReference type="Proteomes" id="UP000639396"/>
    </source>
</evidence>
<sequence>MYPEAYVEYLIHFHADRDLFECHEILEEYWKEHPHDPRSKTWVGLIQVAVALYHHRRGNRRGAVKMLAASLLNTDDRHLQSLGIDAPAFREQIGRKLEELSSDDAIPFTDMDLPLTDDALLALCENVCRERGLVWRQPSDSANRYLIHKHTLRDRSDVIEARQREAERRRNAAIQAEG</sequence>
<dbReference type="InterPro" id="IPR005500">
    <property type="entry name" value="DUF309"/>
</dbReference>
<name>A0A927C4H9_9BACL</name>
<accession>A0A927C4H9</accession>
<dbReference type="SUPFAM" id="SSF140663">
    <property type="entry name" value="TTHA0068-like"/>
    <property type="match status" value="1"/>
</dbReference>
<protein>
    <submittedName>
        <fullName evidence="1">DUF309 domain-containing protein</fullName>
    </submittedName>
</protein>
<organism evidence="1 2">
    <name type="scientific">Paenibacillus oceani</name>
    <dbReference type="NCBI Taxonomy" id="2772510"/>
    <lineage>
        <taxon>Bacteria</taxon>
        <taxon>Bacillati</taxon>
        <taxon>Bacillota</taxon>
        <taxon>Bacilli</taxon>
        <taxon>Bacillales</taxon>
        <taxon>Paenibacillaceae</taxon>
        <taxon>Paenibacillus</taxon>
    </lineage>
</organism>
<dbReference type="Proteomes" id="UP000639396">
    <property type="component" value="Unassembled WGS sequence"/>
</dbReference>
<comment type="caution">
    <text evidence="1">The sequence shown here is derived from an EMBL/GenBank/DDBJ whole genome shotgun (WGS) entry which is preliminary data.</text>
</comment>
<evidence type="ECO:0000313" key="1">
    <source>
        <dbReference type="EMBL" id="MBD2861135.1"/>
    </source>
</evidence>
<dbReference type="Gene3D" id="1.10.3450.10">
    <property type="entry name" value="TTHA0068-like"/>
    <property type="match status" value="1"/>
</dbReference>
<reference evidence="1" key="1">
    <citation type="submission" date="2020-09" db="EMBL/GenBank/DDBJ databases">
        <title>A novel bacterium of genus Paenibacillus, isolated from South China Sea.</title>
        <authorList>
            <person name="Huang H."/>
            <person name="Mo K."/>
            <person name="Hu Y."/>
        </authorList>
    </citation>
    <scope>NUCLEOTIDE SEQUENCE</scope>
    <source>
        <strain evidence="1">IB182363</strain>
    </source>
</reference>
<gene>
    <name evidence="1" type="ORF">IDH45_03920</name>
</gene>